<proteinExistence type="predicted"/>
<evidence type="ECO:0000313" key="1">
    <source>
        <dbReference type="EMBL" id="MDC3986275.1"/>
    </source>
</evidence>
<accession>A0A9X3XBL4</accession>
<dbReference type="Gene3D" id="2.60.110.10">
    <property type="entry name" value="Thaumatin"/>
    <property type="match status" value="1"/>
</dbReference>
<protein>
    <submittedName>
        <fullName evidence="1">Uncharacterized protein</fullName>
    </submittedName>
</protein>
<sequence length="34" mass="3838">MRVMCPSAYSYSYDDKNGLHQCSSDTGFEVVFCP</sequence>
<name>A0A9X3XBL4_9BACT</name>
<dbReference type="AlphaFoldDB" id="A0A9X3XBL4"/>
<dbReference type="RefSeq" id="WP_272425453.1">
    <property type="nucleotide sequence ID" value="NZ_JAGTJJ010000037.1"/>
</dbReference>
<organism evidence="1 2">
    <name type="scientific">Polyangium jinanense</name>
    <dbReference type="NCBI Taxonomy" id="2829994"/>
    <lineage>
        <taxon>Bacteria</taxon>
        <taxon>Pseudomonadati</taxon>
        <taxon>Myxococcota</taxon>
        <taxon>Polyangia</taxon>
        <taxon>Polyangiales</taxon>
        <taxon>Polyangiaceae</taxon>
        <taxon>Polyangium</taxon>
    </lineage>
</organism>
<dbReference type="EMBL" id="JAGTJJ010000037">
    <property type="protein sequence ID" value="MDC3986275.1"/>
    <property type="molecule type" value="Genomic_DNA"/>
</dbReference>
<comment type="caution">
    <text evidence="1">The sequence shown here is derived from an EMBL/GenBank/DDBJ whole genome shotgun (WGS) entry which is preliminary data.</text>
</comment>
<dbReference type="SUPFAM" id="SSF49870">
    <property type="entry name" value="Osmotin, thaumatin-like protein"/>
    <property type="match status" value="1"/>
</dbReference>
<evidence type="ECO:0000313" key="2">
    <source>
        <dbReference type="Proteomes" id="UP001151081"/>
    </source>
</evidence>
<dbReference type="InterPro" id="IPR001938">
    <property type="entry name" value="Thaumatin"/>
</dbReference>
<dbReference type="Proteomes" id="UP001151081">
    <property type="component" value="Unassembled WGS sequence"/>
</dbReference>
<dbReference type="PROSITE" id="PS51367">
    <property type="entry name" value="THAUMATIN_2"/>
    <property type="match status" value="1"/>
</dbReference>
<keyword evidence="2" id="KW-1185">Reference proteome</keyword>
<reference evidence="1 2" key="1">
    <citation type="submission" date="2021-04" db="EMBL/GenBank/DDBJ databases">
        <title>Genome analysis of Polyangium sp.</title>
        <authorList>
            <person name="Li Y."/>
            <person name="Wang J."/>
        </authorList>
    </citation>
    <scope>NUCLEOTIDE SEQUENCE [LARGE SCALE GENOMIC DNA]</scope>
    <source>
        <strain evidence="1 2">SDU14</strain>
    </source>
</reference>
<dbReference type="InterPro" id="IPR037176">
    <property type="entry name" value="Osmotin/thaumatin-like_sf"/>
</dbReference>
<dbReference type="Pfam" id="PF00314">
    <property type="entry name" value="Thaumatin"/>
    <property type="match status" value="1"/>
</dbReference>
<gene>
    <name evidence="1" type="ORF">KEG57_37700</name>
</gene>